<sequence length="73" mass="7612">MEAPMGSKDKNTEKTKGVTVGGKHYGGKTVTATGGKTVIAAGRKVRSDKPIKVTENRDGTGASYTSDGDLHFD</sequence>
<keyword evidence="3" id="KW-1185">Reference proteome</keyword>
<dbReference type="AlphaFoldDB" id="A0A8J3S9G5"/>
<protein>
    <submittedName>
        <fullName evidence="2">Uncharacterized protein</fullName>
    </submittedName>
</protein>
<feature type="compositionally biased region" description="Basic and acidic residues" evidence="1">
    <location>
        <begin position="45"/>
        <end position="58"/>
    </location>
</feature>
<feature type="region of interest" description="Disordered" evidence="1">
    <location>
        <begin position="1"/>
        <end position="31"/>
    </location>
</feature>
<name>A0A8J3S9G5_PLARO</name>
<comment type="caution">
    <text evidence="2">The sequence shown here is derived from an EMBL/GenBank/DDBJ whole genome shotgun (WGS) entry which is preliminary data.</text>
</comment>
<organism evidence="2 3">
    <name type="scientific">Planobispora rosea</name>
    <dbReference type="NCBI Taxonomy" id="35762"/>
    <lineage>
        <taxon>Bacteria</taxon>
        <taxon>Bacillati</taxon>
        <taxon>Actinomycetota</taxon>
        <taxon>Actinomycetes</taxon>
        <taxon>Streptosporangiales</taxon>
        <taxon>Streptosporangiaceae</taxon>
        <taxon>Planobispora</taxon>
    </lineage>
</organism>
<dbReference type="EMBL" id="BOOI01000108">
    <property type="protein sequence ID" value="GIH89145.1"/>
    <property type="molecule type" value="Genomic_DNA"/>
</dbReference>
<feature type="compositionally biased region" description="Basic and acidic residues" evidence="1">
    <location>
        <begin position="7"/>
        <end position="16"/>
    </location>
</feature>
<dbReference type="Proteomes" id="UP000655044">
    <property type="component" value="Unassembled WGS sequence"/>
</dbReference>
<evidence type="ECO:0000256" key="1">
    <source>
        <dbReference type="SAM" id="MobiDB-lite"/>
    </source>
</evidence>
<gene>
    <name evidence="2" type="ORF">Pro02_75530</name>
</gene>
<proteinExistence type="predicted"/>
<reference evidence="2" key="1">
    <citation type="submission" date="2021-01" db="EMBL/GenBank/DDBJ databases">
        <title>Whole genome shotgun sequence of Planobispora rosea NBRC 15558.</title>
        <authorList>
            <person name="Komaki H."/>
            <person name="Tamura T."/>
        </authorList>
    </citation>
    <scope>NUCLEOTIDE SEQUENCE</scope>
    <source>
        <strain evidence="2">NBRC 15558</strain>
    </source>
</reference>
<evidence type="ECO:0000313" key="3">
    <source>
        <dbReference type="Proteomes" id="UP000655044"/>
    </source>
</evidence>
<feature type="region of interest" description="Disordered" evidence="1">
    <location>
        <begin position="44"/>
        <end position="73"/>
    </location>
</feature>
<evidence type="ECO:0000313" key="2">
    <source>
        <dbReference type="EMBL" id="GIH89145.1"/>
    </source>
</evidence>
<accession>A0A8J3S9G5</accession>